<dbReference type="CDD" id="cd16443">
    <property type="entry name" value="LplA"/>
    <property type="match status" value="1"/>
</dbReference>
<keyword evidence="3" id="KW-1185">Reference proteome</keyword>
<dbReference type="AlphaFoldDB" id="A0A5M6D0Q9"/>
<dbReference type="Pfam" id="PF21948">
    <property type="entry name" value="LplA-B_cat"/>
    <property type="match status" value="1"/>
</dbReference>
<dbReference type="PROSITE" id="PS51733">
    <property type="entry name" value="BPL_LPL_CATALYTIC"/>
    <property type="match status" value="1"/>
</dbReference>
<protein>
    <submittedName>
        <fullName evidence="2">Lipoate--protein ligase family protein</fullName>
    </submittedName>
</protein>
<organism evidence="2 3">
    <name type="scientific">Roseiconus nitratireducens</name>
    <dbReference type="NCBI Taxonomy" id="2605748"/>
    <lineage>
        <taxon>Bacteria</taxon>
        <taxon>Pseudomonadati</taxon>
        <taxon>Planctomycetota</taxon>
        <taxon>Planctomycetia</taxon>
        <taxon>Pirellulales</taxon>
        <taxon>Pirellulaceae</taxon>
        <taxon>Roseiconus</taxon>
    </lineage>
</organism>
<dbReference type="InterPro" id="IPR050664">
    <property type="entry name" value="Octanoyltrans_LipM/LipL"/>
</dbReference>
<evidence type="ECO:0000313" key="3">
    <source>
        <dbReference type="Proteomes" id="UP000324479"/>
    </source>
</evidence>
<dbReference type="InterPro" id="IPR045864">
    <property type="entry name" value="aa-tRNA-synth_II/BPL/LPL"/>
</dbReference>
<keyword evidence="2" id="KW-0436">Ligase</keyword>
<dbReference type="Proteomes" id="UP000324479">
    <property type="component" value="Unassembled WGS sequence"/>
</dbReference>
<dbReference type="GO" id="GO:0016874">
    <property type="term" value="F:ligase activity"/>
    <property type="evidence" value="ECO:0007669"/>
    <property type="project" value="UniProtKB-KW"/>
</dbReference>
<dbReference type="RefSeq" id="WP_150079652.1">
    <property type="nucleotide sequence ID" value="NZ_VWOX01000026.1"/>
</dbReference>
<evidence type="ECO:0000259" key="1">
    <source>
        <dbReference type="PROSITE" id="PS51733"/>
    </source>
</evidence>
<name>A0A5M6D0Q9_9BACT</name>
<dbReference type="EMBL" id="VWOX01000026">
    <property type="protein sequence ID" value="KAA5538745.1"/>
    <property type="molecule type" value="Genomic_DNA"/>
</dbReference>
<dbReference type="InterPro" id="IPR004143">
    <property type="entry name" value="BPL_LPL_catalytic"/>
</dbReference>
<reference evidence="2 3" key="1">
    <citation type="submission" date="2019-08" db="EMBL/GenBank/DDBJ databases">
        <authorList>
            <person name="Dhanesh K."/>
            <person name="Kumar G."/>
            <person name="Sasikala C."/>
            <person name="Venkata Ramana C."/>
        </authorList>
    </citation>
    <scope>NUCLEOTIDE SEQUENCE [LARGE SCALE GENOMIC DNA]</scope>
    <source>
        <strain evidence="2 3">JC645</strain>
    </source>
</reference>
<gene>
    <name evidence="2" type="ORF">FYK55_26440</name>
</gene>
<evidence type="ECO:0000313" key="2">
    <source>
        <dbReference type="EMBL" id="KAA5538745.1"/>
    </source>
</evidence>
<dbReference type="SUPFAM" id="SSF55681">
    <property type="entry name" value="Class II aaRS and biotin synthetases"/>
    <property type="match status" value="1"/>
</dbReference>
<feature type="domain" description="BPL/LPL catalytic" evidence="1">
    <location>
        <begin position="28"/>
        <end position="215"/>
    </location>
</feature>
<proteinExistence type="predicted"/>
<accession>A0A5M6D0Q9</accession>
<comment type="caution">
    <text evidence="2">The sequence shown here is derived from an EMBL/GenBank/DDBJ whole genome shotgun (WGS) entry which is preliminary data.</text>
</comment>
<dbReference type="PANTHER" id="PTHR43679">
    <property type="entry name" value="OCTANOYLTRANSFERASE LIPM-RELATED"/>
    <property type="match status" value="1"/>
</dbReference>
<dbReference type="Gene3D" id="3.30.930.10">
    <property type="entry name" value="Bira Bifunctional Protein, Domain 2"/>
    <property type="match status" value="1"/>
</dbReference>
<dbReference type="PANTHER" id="PTHR43679:SF2">
    <property type="entry name" value="OCTANOYL-[GCVH]:PROTEIN N-OCTANOYLTRANSFERASE"/>
    <property type="match status" value="1"/>
</dbReference>
<sequence length="239" mass="26636">MSQPSLDHTAPEMQLALDEAMLLATDAGEIPPGFRTWTFDLPTLVLGRSSKVALEADRDFCDSEGISIQRRCSGGASIVGGPGCLMYSVIISMNEHPQAAKIDGAHRFVMDRLLSAVRRQQPDTRQQGICDLTWNEQKFSGNALRMARGHVLYHGTILHAADLALIDRCLNFAPRQPDYRRGRDHRSFLTNIPLDPQRLAADLADQFGVPAGDLAGPVICRAESLVEQRYSRNEWRFRH</sequence>